<name>L8HGZ6_ACACF</name>
<evidence type="ECO:0000313" key="4">
    <source>
        <dbReference type="Proteomes" id="UP000011083"/>
    </source>
</evidence>
<dbReference type="InterPro" id="IPR040810">
    <property type="entry name" value="F_actin_bund_C"/>
</dbReference>
<accession>L8HGZ6</accession>
<evidence type="ECO:0000313" key="3">
    <source>
        <dbReference type="EMBL" id="ELR23973.1"/>
    </source>
</evidence>
<reference evidence="3 4" key="1">
    <citation type="journal article" date="2013" name="Genome Biol.">
        <title>Genome of Acanthamoeba castellanii highlights extensive lateral gene transfer and early evolution of tyrosine kinase signaling.</title>
        <authorList>
            <person name="Clarke M."/>
            <person name="Lohan A.J."/>
            <person name="Liu B."/>
            <person name="Lagkouvardos I."/>
            <person name="Roy S."/>
            <person name="Zafar N."/>
            <person name="Bertelli C."/>
            <person name="Schilde C."/>
            <person name="Kianianmomeni A."/>
            <person name="Burglin T.R."/>
            <person name="Frech C."/>
            <person name="Turcotte B."/>
            <person name="Kopec K.O."/>
            <person name="Synnott J.M."/>
            <person name="Choo C."/>
            <person name="Paponov I."/>
            <person name="Finkler A."/>
            <person name="Soon Heng Tan C."/>
            <person name="Hutchins A.P."/>
            <person name="Weinmeier T."/>
            <person name="Rattei T."/>
            <person name="Chu J.S."/>
            <person name="Gimenez G."/>
            <person name="Irimia M."/>
            <person name="Rigden D.J."/>
            <person name="Fitzpatrick D.A."/>
            <person name="Lorenzo-Morales J."/>
            <person name="Bateman A."/>
            <person name="Chiu C.H."/>
            <person name="Tang P."/>
            <person name="Hegemann P."/>
            <person name="Fromm H."/>
            <person name="Raoult D."/>
            <person name="Greub G."/>
            <person name="Miranda-Saavedra D."/>
            <person name="Chen N."/>
            <person name="Nash P."/>
            <person name="Ginger M.L."/>
            <person name="Horn M."/>
            <person name="Schaap P."/>
            <person name="Caler L."/>
            <person name="Loftus B."/>
        </authorList>
    </citation>
    <scope>NUCLEOTIDE SEQUENCE [LARGE SCALE GENOMIC DNA]</scope>
    <source>
        <strain evidence="3 4">Neff</strain>
    </source>
</reference>
<dbReference type="GO" id="GO:0051764">
    <property type="term" value="P:actin crosslink formation"/>
    <property type="evidence" value="ECO:0007669"/>
    <property type="project" value="TreeGrafter"/>
</dbReference>
<dbReference type="Pfam" id="PF18060">
    <property type="entry name" value="F_actin_bund_C"/>
    <property type="match status" value="1"/>
</dbReference>
<dbReference type="GO" id="GO:0030863">
    <property type="term" value="C:cortical cytoskeleton"/>
    <property type="evidence" value="ECO:0007669"/>
    <property type="project" value="TreeGrafter"/>
</dbReference>
<dbReference type="PANTHER" id="PTHR37009:SF1">
    <property type="entry name" value="CALCIUM-REGULATED ACTIN-BUNDLING PROTEIN"/>
    <property type="match status" value="1"/>
</dbReference>
<protein>
    <recommendedName>
        <fullName evidence="2">Calcium-regulated actin-bundling protein C-terminal domain-containing protein</fullName>
    </recommendedName>
</protein>
<feature type="region of interest" description="Disordered" evidence="1">
    <location>
        <begin position="156"/>
        <end position="198"/>
    </location>
</feature>
<dbReference type="VEuPathDB" id="AmoebaDB:ACA1_143330"/>
<feature type="compositionally biased region" description="Basic and acidic residues" evidence="1">
    <location>
        <begin position="321"/>
        <end position="330"/>
    </location>
</feature>
<dbReference type="STRING" id="1257118.L8HGZ6"/>
<evidence type="ECO:0000256" key="1">
    <source>
        <dbReference type="SAM" id="MobiDB-lite"/>
    </source>
</evidence>
<dbReference type="RefSeq" id="XP_004353501.1">
    <property type="nucleotide sequence ID" value="XM_004353449.1"/>
</dbReference>
<dbReference type="GO" id="GO:0030046">
    <property type="term" value="P:parallel actin filament bundle assembly"/>
    <property type="evidence" value="ECO:0007669"/>
    <property type="project" value="TreeGrafter"/>
</dbReference>
<gene>
    <name evidence="3" type="ORF">ACA1_143330</name>
</gene>
<proteinExistence type="predicted"/>
<dbReference type="Proteomes" id="UP000011083">
    <property type="component" value="Unassembled WGS sequence"/>
</dbReference>
<dbReference type="KEGG" id="acan:ACA1_143330"/>
<feature type="compositionally biased region" description="Basic and acidic residues" evidence="1">
    <location>
        <begin position="167"/>
        <end position="197"/>
    </location>
</feature>
<feature type="compositionally biased region" description="Low complexity" evidence="1">
    <location>
        <begin position="293"/>
        <end position="320"/>
    </location>
</feature>
<dbReference type="EMBL" id="KB007840">
    <property type="protein sequence ID" value="ELR23973.1"/>
    <property type="molecule type" value="Genomic_DNA"/>
</dbReference>
<evidence type="ECO:0000259" key="2">
    <source>
        <dbReference type="Pfam" id="PF18060"/>
    </source>
</evidence>
<sequence>MSGLAGSNDKERLDNLVTKTHKEQAVFFLNAFWEDFASQEAEKMWSFVHKAIELDEAKRAEGSDLDEFQAHRFLEHFKETLTVQAMRDRLRSTGAIVGTVKRVPLTHILTFKYNADWHKLVNAPQGSKEEIEKAERIFNEVSAAFAASEARDREASEALRAATAQEAEAKRREAEATRTADEAKTREAEAKRTDAEATARNAELQAAKAELEAALNELKAQEDAFNGRTAELTRQSEEGSVVQKNRAKNELAQHLSSDPLPLRRAKITQEAAVKKADRAAQVAEQAAQQASAARAEAEQAAQQATEAARQATQARTSAEAARARSEEAKAAAEAALEEAKARLEEAEAYLEEAKKRLPLGATWWLERELHERRAYLPASKGGYKKPSN</sequence>
<dbReference type="GeneID" id="14924972"/>
<dbReference type="AlphaFoldDB" id="L8HGZ6"/>
<keyword evidence="4" id="KW-1185">Reference proteome</keyword>
<feature type="region of interest" description="Disordered" evidence="1">
    <location>
        <begin position="293"/>
        <end position="332"/>
    </location>
</feature>
<organism evidence="3 4">
    <name type="scientific">Acanthamoeba castellanii (strain ATCC 30010 / Neff)</name>
    <dbReference type="NCBI Taxonomy" id="1257118"/>
    <lineage>
        <taxon>Eukaryota</taxon>
        <taxon>Amoebozoa</taxon>
        <taxon>Discosea</taxon>
        <taxon>Longamoebia</taxon>
        <taxon>Centramoebida</taxon>
        <taxon>Acanthamoebidae</taxon>
        <taxon>Acanthamoeba</taxon>
    </lineage>
</organism>
<feature type="domain" description="Calcium-regulated actin-bundling protein C-terminal" evidence="2">
    <location>
        <begin position="212"/>
        <end position="299"/>
    </location>
</feature>
<dbReference type="GO" id="GO:0051015">
    <property type="term" value="F:actin filament binding"/>
    <property type="evidence" value="ECO:0007669"/>
    <property type="project" value="TreeGrafter"/>
</dbReference>
<dbReference type="PANTHER" id="PTHR37009">
    <property type="entry name" value="EF-HAND DOMAIN-CONTAINING PROTEIN"/>
    <property type="match status" value="1"/>
</dbReference>
<dbReference type="InterPro" id="IPR053356">
    <property type="entry name" value="Calcium-reg_actin-bundling"/>
</dbReference>